<feature type="non-terminal residue" evidence="2">
    <location>
        <position position="1"/>
    </location>
</feature>
<feature type="signal peptide" evidence="1">
    <location>
        <begin position="1"/>
        <end position="20"/>
    </location>
</feature>
<reference evidence="2" key="1">
    <citation type="submission" date="2015-12" db="EMBL/GenBank/DDBJ databases">
        <title>Gene expression during late stages of embryo sac development: a critical building block for successful pollen-pistil interactions.</title>
        <authorList>
            <person name="Liu Y."/>
            <person name="Joly V."/>
            <person name="Sabar M."/>
            <person name="Matton D.P."/>
        </authorList>
    </citation>
    <scope>NUCLEOTIDE SEQUENCE</scope>
</reference>
<evidence type="ECO:0000313" key="2">
    <source>
        <dbReference type="EMBL" id="JAP09358.1"/>
    </source>
</evidence>
<organism evidence="2">
    <name type="scientific">Solanum chacoense</name>
    <name type="common">Chaco potato</name>
    <dbReference type="NCBI Taxonomy" id="4108"/>
    <lineage>
        <taxon>Eukaryota</taxon>
        <taxon>Viridiplantae</taxon>
        <taxon>Streptophyta</taxon>
        <taxon>Embryophyta</taxon>
        <taxon>Tracheophyta</taxon>
        <taxon>Spermatophyta</taxon>
        <taxon>Magnoliopsida</taxon>
        <taxon>eudicotyledons</taxon>
        <taxon>Gunneridae</taxon>
        <taxon>Pentapetalae</taxon>
        <taxon>asterids</taxon>
        <taxon>lamiids</taxon>
        <taxon>Solanales</taxon>
        <taxon>Solanaceae</taxon>
        <taxon>Solanoideae</taxon>
        <taxon>Solaneae</taxon>
        <taxon>Solanum</taxon>
    </lineage>
</organism>
<proteinExistence type="predicted"/>
<evidence type="ECO:0000256" key="1">
    <source>
        <dbReference type="SAM" id="SignalP"/>
    </source>
</evidence>
<dbReference type="AlphaFoldDB" id="A0A0V0GMV4"/>
<keyword evidence="1" id="KW-0732">Signal</keyword>
<protein>
    <submittedName>
        <fullName evidence="2">Putative ovule protein</fullName>
    </submittedName>
</protein>
<name>A0A0V0GMV4_SOLCH</name>
<sequence length="66" mass="8076">LPFSKKKFLFLSLRFLSISSLEIRVSPFCSSIFRDLLFFYFDFQLFISMFDQFFSVHLNNFHVYEK</sequence>
<accession>A0A0V0GMV4</accession>
<dbReference type="EMBL" id="GEDG01035164">
    <property type="protein sequence ID" value="JAP09358.1"/>
    <property type="molecule type" value="Transcribed_RNA"/>
</dbReference>
<feature type="chain" id="PRO_5006865420" evidence="1">
    <location>
        <begin position="21"/>
        <end position="66"/>
    </location>
</feature>